<dbReference type="Pfam" id="PF01925">
    <property type="entry name" value="TauE"/>
    <property type="match status" value="1"/>
</dbReference>
<comment type="subcellular location">
    <subcellularLocation>
        <location evidence="5">Cell membrane</location>
        <topology evidence="5">Multi-pass membrane protein</topology>
    </subcellularLocation>
    <subcellularLocation>
        <location evidence="1">Membrane</location>
        <topology evidence="1">Multi-pass membrane protein</topology>
    </subcellularLocation>
</comment>
<protein>
    <recommendedName>
        <fullName evidence="5">Probable membrane transporter protein</fullName>
    </recommendedName>
</protein>
<keyword evidence="5" id="KW-1003">Cell membrane</keyword>
<feature type="transmembrane region" description="Helical" evidence="5">
    <location>
        <begin position="45"/>
        <end position="65"/>
    </location>
</feature>
<feature type="transmembrane region" description="Helical" evidence="5">
    <location>
        <begin position="12"/>
        <end position="38"/>
    </location>
</feature>
<dbReference type="InterPro" id="IPR002781">
    <property type="entry name" value="TM_pro_TauE-like"/>
</dbReference>
<feature type="transmembrane region" description="Helical" evidence="5">
    <location>
        <begin position="237"/>
        <end position="258"/>
    </location>
</feature>
<feature type="transmembrane region" description="Helical" evidence="5">
    <location>
        <begin position="71"/>
        <end position="90"/>
    </location>
</feature>
<evidence type="ECO:0000256" key="1">
    <source>
        <dbReference type="ARBA" id="ARBA00004141"/>
    </source>
</evidence>
<evidence type="ECO:0000313" key="6">
    <source>
        <dbReference type="EMBL" id="PRD45354.1"/>
    </source>
</evidence>
<comment type="caution">
    <text evidence="6">The sequence shown here is derived from an EMBL/GenBank/DDBJ whole genome shotgun (WGS) entry which is preliminary data.</text>
</comment>
<dbReference type="GO" id="GO:0005886">
    <property type="term" value="C:plasma membrane"/>
    <property type="evidence" value="ECO:0007669"/>
    <property type="project" value="UniProtKB-SubCell"/>
</dbReference>
<dbReference type="PANTHER" id="PTHR43701:SF2">
    <property type="entry name" value="MEMBRANE TRANSPORTER PROTEIN YJNA-RELATED"/>
    <property type="match status" value="1"/>
</dbReference>
<feature type="transmembrane region" description="Helical" evidence="5">
    <location>
        <begin position="203"/>
        <end position="225"/>
    </location>
</feature>
<keyword evidence="7" id="KW-1185">Reference proteome</keyword>
<feature type="transmembrane region" description="Helical" evidence="5">
    <location>
        <begin position="102"/>
        <end position="118"/>
    </location>
</feature>
<keyword evidence="2 5" id="KW-0812">Transmembrane</keyword>
<evidence type="ECO:0000256" key="5">
    <source>
        <dbReference type="RuleBase" id="RU363041"/>
    </source>
</evidence>
<feature type="transmembrane region" description="Helical" evidence="5">
    <location>
        <begin position="174"/>
        <end position="197"/>
    </location>
</feature>
<evidence type="ECO:0000256" key="3">
    <source>
        <dbReference type="ARBA" id="ARBA00022989"/>
    </source>
</evidence>
<name>A0A2S9IXU5_9HYPH</name>
<dbReference type="InterPro" id="IPR051598">
    <property type="entry name" value="TSUP/Inactive_protease-like"/>
</dbReference>
<keyword evidence="4 5" id="KW-0472">Membrane</keyword>
<sequence length="259" mass="26305">MLSTLGPALFSGGLVGFLLGLMGGGGSILATPLLLYVVGVAQPHIAISTSALAVSMNAFANLVGHARSGNVRWPCALVFAGVGTIGALAGSSLGKLIDGERLLFLFGLVMLVVGAMMLRPKPKTIAPERTVNLRTCLITAGVAFSAGIASGFFGIGGGFLIVPGLMLATGMPMLNAIGSSLLAVGSFGLATALNYAASGLVDWPIAFEFIAGGVLGGIFGMMLANRLSSRKNTLNRIFAAVIFIVAAYVLYRSVGAVVQ</sequence>
<accession>A0A2S9IXU5</accession>
<keyword evidence="3 5" id="KW-1133">Transmembrane helix</keyword>
<gene>
    <name evidence="6" type="ORF">C5748_03950</name>
</gene>
<comment type="similarity">
    <text evidence="5">Belongs to the 4-toluene sulfonate uptake permease (TSUP) (TC 2.A.102) family.</text>
</comment>
<organism evidence="6 7">
    <name type="scientific">Phyllobacterium phragmitis</name>
    <dbReference type="NCBI Taxonomy" id="2670329"/>
    <lineage>
        <taxon>Bacteria</taxon>
        <taxon>Pseudomonadati</taxon>
        <taxon>Pseudomonadota</taxon>
        <taxon>Alphaproteobacteria</taxon>
        <taxon>Hyphomicrobiales</taxon>
        <taxon>Phyllobacteriaceae</taxon>
        <taxon>Phyllobacterium</taxon>
    </lineage>
</organism>
<dbReference type="EMBL" id="PVBR01000002">
    <property type="protein sequence ID" value="PRD45354.1"/>
    <property type="molecule type" value="Genomic_DNA"/>
</dbReference>
<evidence type="ECO:0000313" key="7">
    <source>
        <dbReference type="Proteomes" id="UP000239434"/>
    </source>
</evidence>
<dbReference type="AlphaFoldDB" id="A0A2S9IXU5"/>
<feature type="transmembrane region" description="Helical" evidence="5">
    <location>
        <begin position="138"/>
        <end position="162"/>
    </location>
</feature>
<evidence type="ECO:0000256" key="2">
    <source>
        <dbReference type="ARBA" id="ARBA00022692"/>
    </source>
</evidence>
<proteinExistence type="inferred from homology"/>
<dbReference type="RefSeq" id="WP_105740607.1">
    <property type="nucleotide sequence ID" value="NZ_PVBR01000002.1"/>
</dbReference>
<dbReference type="Proteomes" id="UP000239434">
    <property type="component" value="Unassembled WGS sequence"/>
</dbReference>
<dbReference type="PANTHER" id="PTHR43701">
    <property type="entry name" value="MEMBRANE TRANSPORTER PROTEIN MJ0441-RELATED"/>
    <property type="match status" value="1"/>
</dbReference>
<reference evidence="6 7" key="1">
    <citation type="submission" date="2018-02" db="EMBL/GenBank/DDBJ databases">
        <title>The draft genome of Phyllobacterium sp. 1N-3.</title>
        <authorList>
            <person name="Liu L."/>
            <person name="Li L."/>
            <person name="Zhang X."/>
            <person name="Wang T."/>
            <person name="Liang L."/>
        </authorList>
    </citation>
    <scope>NUCLEOTIDE SEQUENCE [LARGE SCALE GENOMIC DNA]</scope>
    <source>
        <strain evidence="6 7">1N-3</strain>
    </source>
</reference>
<evidence type="ECO:0000256" key="4">
    <source>
        <dbReference type="ARBA" id="ARBA00023136"/>
    </source>
</evidence>